<dbReference type="InterPro" id="IPR017946">
    <property type="entry name" value="PLC-like_Pdiesterase_TIM-brl"/>
</dbReference>
<dbReference type="PROSITE" id="PS50007">
    <property type="entry name" value="PIPLC_X_DOMAIN"/>
    <property type="match status" value="1"/>
</dbReference>
<dbReference type="InterPro" id="IPR001192">
    <property type="entry name" value="PI-PLC_fam"/>
</dbReference>
<evidence type="ECO:0000256" key="8">
    <source>
        <dbReference type="RuleBase" id="RU361133"/>
    </source>
</evidence>
<dbReference type="PROSITE" id="PS00018">
    <property type="entry name" value="EF_HAND_1"/>
    <property type="match status" value="1"/>
</dbReference>
<feature type="domain" description="PH" evidence="10">
    <location>
        <begin position="117"/>
        <end position="151"/>
    </location>
</feature>
<evidence type="ECO:0000256" key="3">
    <source>
        <dbReference type="ARBA" id="ARBA00022723"/>
    </source>
</evidence>
<dbReference type="SMART" id="SM00148">
    <property type="entry name" value="PLCXc"/>
    <property type="match status" value="1"/>
</dbReference>
<feature type="region of interest" description="Disordered" evidence="9">
    <location>
        <begin position="896"/>
        <end position="935"/>
    </location>
</feature>
<dbReference type="SUPFAM" id="SSF47473">
    <property type="entry name" value="EF-hand"/>
    <property type="match status" value="1"/>
</dbReference>
<dbReference type="GO" id="GO:0004435">
    <property type="term" value="F:phosphatidylinositol-4,5-bisphosphate phospholipase C activity"/>
    <property type="evidence" value="ECO:0007669"/>
    <property type="project" value="UniProtKB-EC"/>
</dbReference>
<dbReference type="GO" id="GO:0005509">
    <property type="term" value="F:calcium ion binding"/>
    <property type="evidence" value="ECO:0007669"/>
    <property type="project" value="InterPro"/>
</dbReference>
<feature type="compositionally biased region" description="Polar residues" evidence="9">
    <location>
        <begin position="990"/>
        <end position="1001"/>
    </location>
</feature>
<comment type="cofactor">
    <cofactor evidence="1">
        <name>Ca(2+)</name>
        <dbReference type="ChEBI" id="CHEBI:29108"/>
    </cofactor>
</comment>
<evidence type="ECO:0000256" key="6">
    <source>
        <dbReference type="ARBA" id="ARBA00023098"/>
    </source>
</evidence>
<dbReference type="Pfam" id="PF16457">
    <property type="entry name" value="PH_12"/>
    <property type="match status" value="1"/>
</dbReference>
<feature type="domain" description="EF-hand" evidence="12">
    <location>
        <begin position="218"/>
        <end position="254"/>
    </location>
</feature>
<dbReference type="PANTHER" id="PTHR10336:SF146">
    <property type="entry name" value="PHOSPHOINOSITIDE PHOSPHOLIPASE C"/>
    <property type="match status" value="1"/>
</dbReference>
<feature type="region of interest" description="Disordered" evidence="9">
    <location>
        <begin position="774"/>
        <end position="806"/>
    </location>
</feature>
<dbReference type="EMBL" id="SOYY01000019">
    <property type="protein sequence ID" value="KAA0707672.1"/>
    <property type="molecule type" value="Genomic_DNA"/>
</dbReference>
<evidence type="ECO:0000256" key="1">
    <source>
        <dbReference type="ARBA" id="ARBA00001913"/>
    </source>
</evidence>
<evidence type="ECO:0000259" key="11">
    <source>
        <dbReference type="PROSITE" id="PS50008"/>
    </source>
</evidence>
<keyword evidence="4" id="KW-0106">Calcium</keyword>
<dbReference type="PANTHER" id="PTHR10336">
    <property type="entry name" value="PHOSPHOINOSITIDE-SPECIFIC PHOSPHOLIPASE C FAMILY PROTEIN"/>
    <property type="match status" value="1"/>
</dbReference>
<protein>
    <recommendedName>
        <fullName evidence="2 8">Phosphoinositide phospholipase C</fullName>
        <ecNumber evidence="2 8">3.1.4.11</ecNumber>
    </recommendedName>
</protein>
<dbReference type="EC" id="3.1.4.11" evidence="2 8"/>
<evidence type="ECO:0000256" key="2">
    <source>
        <dbReference type="ARBA" id="ARBA00012368"/>
    </source>
</evidence>
<dbReference type="Gene3D" id="2.30.29.30">
    <property type="entry name" value="Pleckstrin-homology domain (PH domain)/Phosphotyrosine-binding domain (PTB)"/>
    <property type="match status" value="1"/>
</dbReference>
<reference evidence="13 14" key="1">
    <citation type="journal article" date="2019" name="Mol. Ecol. Resour.">
        <title>Chromosome-level genome assembly of Triplophysa tibetana, a fish adapted to the harsh high-altitude environment of the Tibetan Plateau.</title>
        <authorList>
            <person name="Yang X."/>
            <person name="Liu H."/>
            <person name="Ma Z."/>
            <person name="Zou Y."/>
            <person name="Zou M."/>
            <person name="Mao Y."/>
            <person name="Li X."/>
            <person name="Wang H."/>
            <person name="Chen T."/>
            <person name="Wang W."/>
            <person name="Yang R."/>
        </authorList>
    </citation>
    <scope>NUCLEOTIDE SEQUENCE [LARGE SCALE GENOMIC DNA]</scope>
    <source>
        <strain evidence="13">TTIB1903HZAU</strain>
        <tissue evidence="13">Muscle</tissue>
    </source>
</reference>
<keyword evidence="3" id="KW-0479">Metal-binding</keyword>
<dbReference type="GO" id="GO:0051209">
    <property type="term" value="P:release of sequestered calcium ion into cytosol"/>
    <property type="evidence" value="ECO:0007669"/>
    <property type="project" value="TreeGrafter"/>
</dbReference>
<dbReference type="SMART" id="SM00054">
    <property type="entry name" value="EFh"/>
    <property type="match status" value="2"/>
</dbReference>
<comment type="catalytic activity">
    <reaction evidence="7">
        <text>a 1,2-diacyl-sn-glycero-3-phospho-(1D-myo-inositol-4,5-bisphosphate) + H2O = 1D-myo-inositol 1,4,5-trisphosphate + a 1,2-diacyl-sn-glycerol + H(+)</text>
        <dbReference type="Rhea" id="RHEA:33179"/>
        <dbReference type="ChEBI" id="CHEBI:15377"/>
        <dbReference type="ChEBI" id="CHEBI:15378"/>
        <dbReference type="ChEBI" id="CHEBI:17815"/>
        <dbReference type="ChEBI" id="CHEBI:58456"/>
        <dbReference type="ChEBI" id="CHEBI:203600"/>
        <dbReference type="EC" id="3.1.4.11"/>
    </reaction>
    <physiologicalReaction direction="left-to-right" evidence="7">
        <dbReference type="Rhea" id="RHEA:33180"/>
    </physiologicalReaction>
</comment>
<dbReference type="Pfam" id="PF13499">
    <property type="entry name" value="EF-hand_7"/>
    <property type="match status" value="1"/>
</dbReference>
<feature type="compositionally biased region" description="Polar residues" evidence="9">
    <location>
        <begin position="909"/>
        <end position="927"/>
    </location>
</feature>
<feature type="domain" description="EF-hand" evidence="12">
    <location>
        <begin position="182"/>
        <end position="217"/>
    </location>
</feature>
<evidence type="ECO:0000313" key="14">
    <source>
        <dbReference type="Proteomes" id="UP000324632"/>
    </source>
</evidence>
<dbReference type="InterPro" id="IPR000909">
    <property type="entry name" value="PLipase_C_PInositol-sp_X_dom"/>
</dbReference>
<dbReference type="GO" id="GO:0048015">
    <property type="term" value="P:phosphatidylinositol-mediated signaling"/>
    <property type="evidence" value="ECO:0007669"/>
    <property type="project" value="TreeGrafter"/>
</dbReference>
<dbReference type="Pfam" id="PF00388">
    <property type="entry name" value="PI-PLC-X"/>
    <property type="match status" value="1"/>
</dbReference>
<keyword evidence="8" id="KW-0378">Hydrolase</keyword>
<keyword evidence="14" id="KW-1185">Reference proteome</keyword>
<dbReference type="SMART" id="SM00233">
    <property type="entry name" value="PH"/>
    <property type="match status" value="1"/>
</dbReference>
<dbReference type="SUPFAM" id="SSF51695">
    <property type="entry name" value="PLC-like phosphodiesterases"/>
    <property type="match status" value="1"/>
</dbReference>
<dbReference type="GO" id="GO:0016042">
    <property type="term" value="P:lipid catabolic process"/>
    <property type="evidence" value="ECO:0007669"/>
    <property type="project" value="UniProtKB-KW"/>
</dbReference>
<dbReference type="PRINTS" id="PR00390">
    <property type="entry name" value="PHPHLIPASEC"/>
</dbReference>
<dbReference type="FunFam" id="2.30.29.30:FF:000063">
    <property type="entry name" value="Phosphoinositide phospholipase C"/>
    <property type="match status" value="1"/>
</dbReference>
<dbReference type="AlphaFoldDB" id="A0A5A9NCF6"/>
<dbReference type="Gene3D" id="1.10.238.10">
    <property type="entry name" value="EF-hand"/>
    <property type="match status" value="2"/>
</dbReference>
<proteinExistence type="predicted"/>
<evidence type="ECO:0000259" key="10">
    <source>
        <dbReference type="PROSITE" id="PS50003"/>
    </source>
</evidence>
<dbReference type="FunFam" id="3.20.20.190:FF:000037">
    <property type="entry name" value="Phosphoinositide phospholipase C"/>
    <property type="match status" value="1"/>
</dbReference>
<dbReference type="InterPro" id="IPR035892">
    <property type="entry name" value="C2_domain_sf"/>
</dbReference>
<accession>A0A5A9NCF6</accession>
<evidence type="ECO:0000256" key="5">
    <source>
        <dbReference type="ARBA" id="ARBA00022963"/>
    </source>
</evidence>
<name>A0A5A9NCF6_9TELE</name>
<dbReference type="PROSITE" id="PS50222">
    <property type="entry name" value="EF_HAND_2"/>
    <property type="match status" value="2"/>
</dbReference>
<keyword evidence="6 8" id="KW-0443">Lipid metabolism</keyword>
<gene>
    <name evidence="13" type="ORF">E1301_Tti010569</name>
</gene>
<feature type="region of interest" description="Disordered" evidence="9">
    <location>
        <begin position="976"/>
        <end position="1018"/>
    </location>
</feature>
<dbReference type="SMART" id="SM00149">
    <property type="entry name" value="PLCYc"/>
    <property type="match status" value="1"/>
</dbReference>
<feature type="compositionally biased region" description="Basic and acidic residues" evidence="9">
    <location>
        <begin position="774"/>
        <end position="783"/>
    </location>
</feature>
<feature type="domain" description="PI-PLC Y-box" evidence="11">
    <location>
        <begin position="498"/>
        <end position="612"/>
    </location>
</feature>
<keyword evidence="5 8" id="KW-0442">Lipid degradation</keyword>
<dbReference type="SUPFAM" id="SSF49562">
    <property type="entry name" value="C2 domain (Calcium/lipid-binding domain, CaLB)"/>
    <property type="match status" value="1"/>
</dbReference>
<evidence type="ECO:0000256" key="4">
    <source>
        <dbReference type="ARBA" id="ARBA00022837"/>
    </source>
</evidence>
<evidence type="ECO:0000256" key="7">
    <source>
        <dbReference type="ARBA" id="ARBA00023674"/>
    </source>
</evidence>
<dbReference type="CDD" id="cd00275">
    <property type="entry name" value="C2_PLC_like"/>
    <property type="match status" value="1"/>
</dbReference>
<evidence type="ECO:0000313" key="13">
    <source>
        <dbReference type="EMBL" id="KAA0707672.1"/>
    </source>
</evidence>
<dbReference type="Gene3D" id="3.20.20.190">
    <property type="entry name" value="Phosphatidylinositol (PI) phosphodiesterase"/>
    <property type="match status" value="1"/>
</dbReference>
<dbReference type="InterPro" id="IPR011993">
    <property type="entry name" value="PH-like_dom_sf"/>
</dbReference>
<dbReference type="GO" id="GO:0046488">
    <property type="term" value="P:phosphatidylinositol metabolic process"/>
    <property type="evidence" value="ECO:0007669"/>
    <property type="project" value="TreeGrafter"/>
</dbReference>
<sequence length="1127" mass="128635">MTSPKLWQKAAISRLAEEFFWIGGSIVATPKLRMGQIVERCMCNMQAGTQMIKLRGKSKALVRLFYLDEYKSCIRWRPSRKHEKAKITIDSIHEVCEGMKTEVFRRFANNKFDPNCCFSIYHGDRVESLDLVSTNGEEARTWITGLKYLMAGISDEDSLAKRQRTRDQYPFNWHLFEYFLTSCCKWLRQTFSEADKNGDGNLSIGEVLQLLHKLNVNLPKQKVKEMFEEADTDDKQGSLTFGEFCTFYKMISTRRELYLLMITYSNHKEHMDFNDLIRFLENEQKACFTNYLRSPAGDIFNPEHYKVNQDMTHPLTHYYIASSHNTYLTGDQLLSQSRVDMYAYVLQAGCRCIEVDCWDGPDGEPIVHHGYTLTSKILFKEVIETINKYAFAKSQYPVILSIENHCTVPQQKKMAQYLTEVLQDKLDLSNINVNESRRMPSPEVLKGKVLVKKKKRVKIRKNPILNDSDIDQEISSSNDKQVINYGKRRKTMRLSRALSDLVKYTKSVHVHDIETQAYMCSWQVSSLNESITNQILHVKPAQLVRFNQRQLLRVYPSNYRVDSSNFNPQPFWNAGCHLVALNYQTEGRMLQLNRAKFAANGNCGYVLKPKCMCKGAFNPALEEPLPGHRKTQLVLKIISGQQLPKPKDSMLGDRGEIIDPFVEVEIIGLPVDCNKHQTRVVDDNGYRHVYLEGMVEASIFVHVAINDITGKVKSSNAVKQLFQRNLMYSSKDGTRRSFGPNFLRKGGAEKSQAKLKRGSRDSCAKEDILNRRYSDDITSKDSRSTSQSASLLMGAQSEPLRRARKVSFQDPEGCHAVRRRLSSITCSGGGGVAMDYNNLGFDSKESSELDVWTPLVLPCHSNVDNHELTESKQNDLHPVFILDSIASDRHMWSQQISGPKYVSKHSDQEQPVNNQGRAGKLSSVSSEPTRDCEPLIFSPIPDGVLDPSSGALNTKNLPLNKFRHLDFEFKPQWHPRSIPATPVMSRRSLNDSCSKDSSLTGRRSQSVPRRRPPSPPNKTFNIKKDFLHQFPLPQKHGSCSYVTQKNYFANNDNLAESELSSPSSLDSLDLSTLPSRFPDNQQPTMGTLQREMNALFEQKMHEIRCHSPIFFRGKFQSSTKCYSSGQI</sequence>
<dbReference type="InterPro" id="IPR002048">
    <property type="entry name" value="EF_hand_dom"/>
</dbReference>
<evidence type="ECO:0000259" key="12">
    <source>
        <dbReference type="PROSITE" id="PS50222"/>
    </source>
</evidence>
<dbReference type="PROSITE" id="PS50003">
    <property type="entry name" value="PH_DOMAIN"/>
    <property type="match status" value="1"/>
</dbReference>
<dbReference type="InterPro" id="IPR011992">
    <property type="entry name" value="EF-hand-dom_pair"/>
</dbReference>
<dbReference type="InterPro" id="IPR001711">
    <property type="entry name" value="PLipase_C_Pinositol-sp_Y"/>
</dbReference>
<dbReference type="Proteomes" id="UP000324632">
    <property type="component" value="Chromosome 19"/>
</dbReference>
<dbReference type="Gene3D" id="2.60.40.150">
    <property type="entry name" value="C2 domain"/>
    <property type="match status" value="1"/>
</dbReference>
<dbReference type="PROSITE" id="PS50008">
    <property type="entry name" value="PIPLC_Y_DOMAIN"/>
    <property type="match status" value="1"/>
</dbReference>
<dbReference type="SUPFAM" id="SSF50729">
    <property type="entry name" value="PH domain-like"/>
    <property type="match status" value="1"/>
</dbReference>
<dbReference type="InterPro" id="IPR001849">
    <property type="entry name" value="PH_domain"/>
</dbReference>
<comment type="caution">
    <text evidence="13">The sequence shown here is derived from an EMBL/GenBank/DDBJ whole genome shotgun (WGS) entry which is preliminary data.</text>
</comment>
<organism evidence="13 14">
    <name type="scientific">Triplophysa tibetana</name>
    <dbReference type="NCBI Taxonomy" id="1572043"/>
    <lineage>
        <taxon>Eukaryota</taxon>
        <taxon>Metazoa</taxon>
        <taxon>Chordata</taxon>
        <taxon>Craniata</taxon>
        <taxon>Vertebrata</taxon>
        <taxon>Euteleostomi</taxon>
        <taxon>Actinopterygii</taxon>
        <taxon>Neopterygii</taxon>
        <taxon>Teleostei</taxon>
        <taxon>Ostariophysi</taxon>
        <taxon>Cypriniformes</taxon>
        <taxon>Nemacheilidae</taxon>
        <taxon>Triplophysa</taxon>
    </lineage>
</organism>
<evidence type="ECO:0000256" key="9">
    <source>
        <dbReference type="SAM" id="MobiDB-lite"/>
    </source>
</evidence>
<dbReference type="Pfam" id="PF00387">
    <property type="entry name" value="PI-PLC-Y"/>
    <property type="match status" value="1"/>
</dbReference>
<dbReference type="InterPro" id="IPR018247">
    <property type="entry name" value="EF_Hand_1_Ca_BS"/>
</dbReference>
<dbReference type="FunFam" id="1.10.238.10:FF:000036">
    <property type="entry name" value="Phosphoinositide phospholipase C"/>
    <property type="match status" value="1"/>
</dbReference>